<gene>
    <name evidence="4" type="ORF">ET996_00885</name>
</gene>
<evidence type="ECO:0000256" key="1">
    <source>
        <dbReference type="ARBA" id="ARBA00022801"/>
    </source>
</evidence>
<feature type="domain" description="Helicase ATP-binding" evidence="2">
    <location>
        <begin position="298"/>
        <end position="457"/>
    </location>
</feature>
<evidence type="ECO:0000259" key="2">
    <source>
        <dbReference type="PROSITE" id="PS51192"/>
    </source>
</evidence>
<protein>
    <submittedName>
        <fullName evidence="4">ATP-dependent helicase</fullName>
    </submittedName>
</protein>
<dbReference type="Gene3D" id="3.40.50.10810">
    <property type="entry name" value="Tandem AAA-ATPase domain"/>
    <property type="match status" value="1"/>
</dbReference>
<evidence type="ECO:0000259" key="3">
    <source>
        <dbReference type="PROSITE" id="PS51194"/>
    </source>
</evidence>
<evidence type="ECO:0000313" key="4">
    <source>
        <dbReference type="EMBL" id="TBT96256.1"/>
    </source>
</evidence>
<dbReference type="InterPro" id="IPR014001">
    <property type="entry name" value="Helicase_ATP-bd"/>
</dbReference>
<dbReference type="GO" id="GO:0004386">
    <property type="term" value="F:helicase activity"/>
    <property type="evidence" value="ECO:0007669"/>
    <property type="project" value="UniProtKB-KW"/>
</dbReference>
<proteinExistence type="predicted"/>
<dbReference type="PROSITE" id="PS51194">
    <property type="entry name" value="HELICASE_CTER"/>
    <property type="match status" value="1"/>
</dbReference>
<reference evidence="4 5" key="1">
    <citation type="submission" date="2019-01" db="EMBL/GenBank/DDBJ databases">
        <title>Lactibacter flavus gen. nov., sp. nov., a novel bacterium of the family Propionibacteriaceae isolated from raw milk and dairy products.</title>
        <authorList>
            <person name="Huptas C."/>
            <person name="Wenning M."/>
            <person name="Breitenwieser F."/>
            <person name="Doll E."/>
            <person name="Von Neubeck M."/>
            <person name="Busse H.-J."/>
            <person name="Scherer S."/>
        </authorList>
    </citation>
    <scope>NUCLEOTIDE SEQUENCE [LARGE SCALE GENOMIC DNA]</scope>
    <source>
        <strain evidence="4 5">DSM 22130</strain>
    </source>
</reference>
<dbReference type="CDD" id="cd18793">
    <property type="entry name" value="SF2_C_SNF"/>
    <property type="match status" value="1"/>
</dbReference>
<dbReference type="OrthoDB" id="9814088at2"/>
<dbReference type="SUPFAM" id="SSF47794">
    <property type="entry name" value="Rad51 N-terminal domain-like"/>
    <property type="match status" value="1"/>
</dbReference>
<dbReference type="EMBL" id="SDMR01000001">
    <property type="protein sequence ID" value="TBT96256.1"/>
    <property type="molecule type" value="Genomic_DNA"/>
</dbReference>
<dbReference type="RefSeq" id="WP_131170668.1">
    <property type="nucleotide sequence ID" value="NZ_FXTL01000001.1"/>
</dbReference>
<dbReference type="PANTHER" id="PTHR10799">
    <property type="entry name" value="SNF2/RAD54 HELICASE FAMILY"/>
    <property type="match status" value="1"/>
</dbReference>
<keyword evidence="5" id="KW-1185">Reference proteome</keyword>
<sequence length="728" mass="78679">MTDQPRPPLGGDARPVLQAGAALLADGMWLASTLDAARRAVIDAHRVLAEPQIRPRLAELGIERLRESTGGRVRLAGLPEAGFLTVGDLVDADPARLDAVPGIGPQTARTLRAAAQQIADAVAASVQVRVENDPENRETTPLVVAVTRLSRLLPAAKTLKVLPDQVVPALQHDVAAAAPTASRIGWLFTGRDRKDAATIAYWRVDQAARWASENRIADRVAAVRSIAEAPPTAAEAWSGFAADPSAFYTLLGETVGLRLDVAAVEGYLPSEIVERIQALRLDDEYSNVNLRGYQSFGTKFALVQKRVILGDEMGLGKTIQALAGLAHLRAQGQTLFLVVCPASVIVNWLREIRRHSRLVEFRLHGDGRDGALNEWLARGGVAVTTYDTAGALDLPADLRIAALIVDEAHLVKNPEAKRSQLVGRLGKQADHVWYLTGTPMENRVEEFRRLIKRLQPAVELDFSAVDALAGPARFRAAVAPVYLRRNADDVLLELPELVRKDEWCEFTVAERRAYDDAVRSGNFSAMRRASFSSTDPVACSKINRLLNLVSTALANGRRVVVFSYFLSTLATVTAALRESGVCPEVLGPLTGSTPAAERQAMVDALSAPDGPRVLVAQIQAGGVGLNMQAASVVIICEPQVKPTMETQAIARTHRMGQLNNVTVHRLLTDDTADERMVEILDVKTELFDAYARTSAMADATPAAVDISEVALARQVVAAEQSRLQLPLQ</sequence>
<dbReference type="Proteomes" id="UP000291933">
    <property type="component" value="Unassembled WGS sequence"/>
</dbReference>
<name>A0A4Q9KNS3_PROTD</name>
<dbReference type="PROSITE" id="PS51192">
    <property type="entry name" value="HELICASE_ATP_BIND_1"/>
    <property type="match status" value="1"/>
</dbReference>
<dbReference type="Pfam" id="PF00271">
    <property type="entry name" value="Helicase_C"/>
    <property type="match status" value="1"/>
</dbReference>
<dbReference type="AlphaFoldDB" id="A0A4Q9KNS3"/>
<keyword evidence="4" id="KW-0547">Nucleotide-binding</keyword>
<dbReference type="Gene3D" id="3.40.50.300">
    <property type="entry name" value="P-loop containing nucleotide triphosphate hydrolases"/>
    <property type="match status" value="1"/>
</dbReference>
<dbReference type="GO" id="GO:0005524">
    <property type="term" value="F:ATP binding"/>
    <property type="evidence" value="ECO:0007669"/>
    <property type="project" value="InterPro"/>
</dbReference>
<dbReference type="GO" id="GO:0016787">
    <property type="term" value="F:hydrolase activity"/>
    <property type="evidence" value="ECO:0007669"/>
    <property type="project" value="UniProtKB-KW"/>
</dbReference>
<dbReference type="SMART" id="SM00487">
    <property type="entry name" value="DEXDc"/>
    <property type="match status" value="1"/>
</dbReference>
<evidence type="ECO:0000313" key="5">
    <source>
        <dbReference type="Proteomes" id="UP000291933"/>
    </source>
</evidence>
<feature type="domain" description="Helicase C-terminal" evidence="3">
    <location>
        <begin position="541"/>
        <end position="702"/>
    </location>
</feature>
<dbReference type="InterPro" id="IPR001650">
    <property type="entry name" value="Helicase_C-like"/>
</dbReference>
<accession>A0A4Q9KNS3</accession>
<dbReference type="CDD" id="cd17919">
    <property type="entry name" value="DEXHc_Snf"/>
    <property type="match status" value="1"/>
</dbReference>
<dbReference type="InterPro" id="IPR010995">
    <property type="entry name" value="DNA_repair_Rad51/TF_NusA_a-hlx"/>
</dbReference>
<keyword evidence="1" id="KW-0378">Hydrolase</keyword>
<keyword evidence="4" id="KW-0067">ATP-binding</keyword>
<keyword evidence="4" id="KW-0347">Helicase</keyword>
<dbReference type="Pfam" id="PF14520">
    <property type="entry name" value="HHH_5"/>
    <property type="match status" value="1"/>
</dbReference>
<dbReference type="SMART" id="SM00490">
    <property type="entry name" value="HELICc"/>
    <property type="match status" value="1"/>
</dbReference>
<dbReference type="InterPro" id="IPR038718">
    <property type="entry name" value="SNF2-like_sf"/>
</dbReference>
<dbReference type="InterPro" id="IPR049730">
    <property type="entry name" value="SNF2/RAD54-like_C"/>
</dbReference>
<dbReference type="Pfam" id="PF00176">
    <property type="entry name" value="SNF2-rel_dom"/>
    <property type="match status" value="1"/>
</dbReference>
<dbReference type="InterPro" id="IPR027417">
    <property type="entry name" value="P-loop_NTPase"/>
</dbReference>
<dbReference type="InterPro" id="IPR000330">
    <property type="entry name" value="SNF2_N"/>
</dbReference>
<dbReference type="SUPFAM" id="SSF52540">
    <property type="entry name" value="P-loop containing nucleoside triphosphate hydrolases"/>
    <property type="match status" value="2"/>
</dbReference>
<organism evidence="4 5">
    <name type="scientific">Propioniciclava tarda</name>
    <dbReference type="NCBI Taxonomy" id="433330"/>
    <lineage>
        <taxon>Bacteria</taxon>
        <taxon>Bacillati</taxon>
        <taxon>Actinomycetota</taxon>
        <taxon>Actinomycetes</taxon>
        <taxon>Propionibacteriales</taxon>
        <taxon>Propionibacteriaceae</taxon>
        <taxon>Propioniciclava</taxon>
    </lineage>
</organism>
<comment type="caution">
    <text evidence="4">The sequence shown here is derived from an EMBL/GenBank/DDBJ whole genome shotgun (WGS) entry which is preliminary data.</text>
</comment>
<dbReference type="Gene3D" id="1.10.150.20">
    <property type="entry name" value="5' to 3' exonuclease, C-terminal subdomain"/>
    <property type="match status" value="1"/>
</dbReference>